<proteinExistence type="predicted"/>
<keyword evidence="2" id="KW-1185">Reference proteome</keyword>
<evidence type="ECO:0000313" key="2">
    <source>
        <dbReference type="Proteomes" id="UP000789525"/>
    </source>
</evidence>
<name>A0ACA9K7Y0_9GLOM</name>
<gene>
    <name evidence="1" type="ORF">ACOLOM_LOCUS1056</name>
</gene>
<reference evidence="1" key="1">
    <citation type="submission" date="2021-06" db="EMBL/GenBank/DDBJ databases">
        <authorList>
            <person name="Kallberg Y."/>
            <person name="Tangrot J."/>
            <person name="Rosling A."/>
        </authorList>
    </citation>
    <scope>NUCLEOTIDE SEQUENCE</scope>
    <source>
        <strain evidence="1">CL356</strain>
    </source>
</reference>
<accession>A0ACA9K7Y0</accession>
<evidence type="ECO:0000313" key="1">
    <source>
        <dbReference type="EMBL" id="CAG8458204.1"/>
    </source>
</evidence>
<comment type="caution">
    <text evidence="1">The sequence shown here is derived from an EMBL/GenBank/DDBJ whole genome shotgun (WGS) entry which is preliminary data.</text>
</comment>
<dbReference type="EMBL" id="CAJVPT010001183">
    <property type="protein sequence ID" value="CAG8458204.1"/>
    <property type="molecule type" value="Genomic_DNA"/>
</dbReference>
<dbReference type="Proteomes" id="UP000789525">
    <property type="component" value="Unassembled WGS sequence"/>
</dbReference>
<protein>
    <submittedName>
        <fullName evidence="1">1515_t:CDS:1</fullName>
    </submittedName>
</protein>
<organism evidence="1 2">
    <name type="scientific">Acaulospora colombiana</name>
    <dbReference type="NCBI Taxonomy" id="27376"/>
    <lineage>
        <taxon>Eukaryota</taxon>
        <taxon>Fungi</taxon>
        <taxon>Fungi incertae sedis</taxon>
        <taxon>Mucoromycota</taxon>
        <taxon>Glomeromycotina</taxon>
        <taxon>Glomeromycetes</taxon>
        <taxon>Diversisporales</taxon>
        <taxon>Acaulosporaceae</taxon>
        <taxon>Acaulospora</taxon>
    </lineage>
</organism>
<sequence length="706" mass="81262">MQHISLGVETASNVLSVTEKFVGGVTNVVDVIGAFVPLVSNITNAIREIQDICESIEYNKRMCGTLLERALFAEAATKALMIRTDYYEKKLRSREFYDGFRRFAEVIEKIKEFTKTVSRLSGLRKFFQASDIKSRFTILLEEFDGLMNVLQFSMVARSSDISYIILQDLEELKNRIEGGITKRDTNEILINPNIEEIEVMNVAWKNGTLPTNSSLFSSVMINPNLITDNSVKQISKKIEQAFYKDQASGTELVALRRLTDPDSIDEQEREKIMKEILIFKRLKDCKHIIEFYGLVERDTGIYLVTQWADNGNLKKFYTEHHAMTHWSVKSKIAVDIARALTFLHSVSIYHHDLRSENILITDRYAAKLANFSKRYTCDCDYSFDKLFLAVMALNSINKISTLCSRCFSAETTSLDRTLERMRYMAPEKIEKKTQRYNLKCEIFRLLWEISECKTPLEEHKDLSILKTLVCDPKNALQFNPNVPKEWKDIANKAMQYSTNLRPPLSEIFNVLFDISETFNDQHTSNLNTKVPNHISNPDIGTQNLLSVRDALMEHKKPSGNKKAAFEAFKVHAERGDIKAKYWYAYYLNKGDVPDSEILREKERLQKAVALFKETADEGFPDGQFRYGYCLWYGKGVTKNVREAIKYFEMSAAAGNSTAMYTLGDIYYKGLEVKKDKEKGAKYLRHAALLKHEKALKMCRKEHIPLA</sequence>